<evidence type="ECO:0000256" key="3">
    <source>
        <dbReference type="ARBA" id="ARBA00022946"/>
    </source>
</evidence>
<keyword evidence="4" id="KW-0012">Acyltransferase</keyword>
<dbReference type="PANTHER" id="PTHR23151:SF82">
    <property type="entry name" value="PYRUVATE DEHYDROGENASE COMPLEX PROTEIN X COMPONENT, MITOCHONDRIAL"/>
    <property type="match status" value="1"/>
</dbReference>
<dbReference type="Gene3D" id="3.30.559.10">
    <property type="entry name" value="Chloramphenicol acetyltransferase-like domain"/>
    <property type="match status" value="1"/>
</dbReference>
<evidence type="ECO:0000259" key="7">
    <source>
        <dbReference type="PROSITE" id="PS51826"/>
    </source>
</evidence>
<dbReference type="EMBL" id="JASJQH010000087">
    <property type="protein sequence ID" value="KAK9767285.1"/>
    <property type="molecule type" value="Genomic_DNA"/>
</dbReference>
<dbReference type="Gene3D" id="4.10.320.10">
    <property type="entry name" value="E3-binding domain"/>
    <property type="match status" value="1"/>
</dbReference>
<keyword evidence="2 4" id="KW-0450">Lipoyl</keyword>
<organism evidence="8 9">
    <name type="scientific">Basidiobolus ranarum</name>
    <dbReference type="NCBI Taxonomy" id="34480"/>
    <lineage>
        <taxon>Eukaryota</taxon>
        <taxon>Fungi</taxon>
        <taxon>Fungi incertae sedis</taxon>
        <taxon>Zoopagomycota</taxon>
        <taxon>Entomophthoromycotina</taxon>
        <taxon>Basidiobolomycetes</taxon>
        <taxon>Basidiobolales</taxon>
        <taxon>Basidiobolaceae</taxon>
        <taxon>Basidiobolus</taxon>
    </lineage>
</organism>
<proteinExistence type="inferred from homology"/>
<dbReference type="Gene3D" id="2.40.50.100">
    <property type="match status" value="1"/>
</dbReference>
<gene>
    <name evidence="8" type="ORF">K7432_003016</name>
</gene>
<feature type="region of interest" description="Disordered" evidence="5">
    <location>
        <begin position="205"/>
        <end position="233"/>
    </location>
</feature>
<dbReference type="SUPFAM" id="SSF52777">
    <property type="entry name" value="CoA-dependent acyltransferases"/>
    <property type="match status" value="1"/>
</dbReference>
<comment type="cofactor">
    <cofactor evidence="4">
        <name>(R)-lipoate</name>
        <dbReference type="ChEBI" id="CHEBI:83088"/>
    </cofactor>
</comment>
<feature type="compositionally biased region" description="Low complexity" evidence="5">
    <location>
        <begin position="119"/>
        <end position="150"/>
    </location>
</feature>
<dbReference type="Pfam" id="PF02817">
    <property type="entry name" value="E3_binding"/>
    <property type="match status" value="1"/>
</dbReference>
<name>A0ABR2X0I0_9FUNG</name>
<keyword evidence="3" id="KW-0809">Transit peptide</keyword>
<feature type="domain" description="Lipoyl-binding" evidence="6">
    <location>
        <begin position="35"/>
        <end position="111"/>
    </location>
</feature>
<evidence type="ECO:0000256" key="4">
    <source>
        <dbReference type="RuleBase" id="RU003423"/>
    </source>
</evidence>
<evidence type="ECO:0000313" key="9">
    <source>
        <dbReference type="Proteomes" id="UP001479436"/>
    </source>
</evidence>
<dbReference type="InterPro" id="IPR003016">
    <property type="entry name" value="2-oxoA_DH_lipoyl-BS"/>
</dbReference>
<dbReference type="PROSITE" id="PS50968">
    <property type="entry name" value="BIOTINYL_LIPOYL"/>
    <property type="match status" value="1"/>
</dbReference>
<evidence type="ECO:0000256" key="5">
    <source>
        <dbReference type="SAM" id="MobiDB-lite"/>
    </source>
</evidence>
<dbReference type="Pfam" id="PF00198">
    <property type="entry name" value="2-oxoacid_dh"/>
    <property type="match status" value="1"/>
</dbReference>
<dbReference type="InterPro" id="IPR011053">
    <property type="entry name" value="Single_hybrid_motif"/>
</dbReference>
<evidence type="ECO:0000256" key="1">
    <source>
        <dbReference type="ARBA" id="ARBA00007317"/>
    </source>
</evidence>
<protein>
    <recommendedName>
        <fullName evidence="4">Dihydrolipoamide acetyltransferase component of pyruvate dehydrogenase complex</fullName>
        <ecNumber evidence="4">2.3.1.-</ecNumber>
    </recommendedName>
</protein>
<comment type="caution">
    <text evidence="8">The sequence shown here is derived from an EMBL/GenBank/DDBJ whole genome shotgun (WGS) entry which is preliminary data.</text>
</comment>
<dbReference type="SUPFAM" id="SSF47005">
    <property type="entry name" value="Peripheral subunit-binding domain of 2-oxo acid dehydrogenase complex"/>
    <property type="match status" value="1"/>
</dbReference>
<dbReference type="PANTHER" id="PTHR23151">
    <property type="entry name" value="DIHYDROLIPOAMIDE ACETYL/SUCCINYL-TRANSFERASE-RELATED"/>
    <property type="match status" value="1"/>
</dbReference>
<keyword evidence="9" id="KW-1185">Reference proteome</keyword>
<dbReference type="InterPro" id="IPR000089">
    <property type="entry name" value="Biotin_lipoyl"/>
</dbReference>
<evidence type="ECO:0000313" key="8">
    <source>
        <dbReference type="EMBL" id="KAK9767285.1"/>
    </source>
</evidence>
<dbReference type="InterPro" id="IPR023213">
    <property type="entry name" value="CAT-like_dom_sf"/>
</dbReference>
<evidence type="ECO:0000256" key="2">
    <source>
        <dbReference type="ARBA" id="ARBA00022823"/>
    </source>
</evidence>
<evidence type="ECO:0000259" key="6">
    <source>
        <dbReference type="PROSITE" id="PS50968"/>
    </source>
</evidence>
<dbReference type="PROSITE" id="PS51826">
    <property type="entry name" value="PSBD"/>
    <property type="match status" value="1"/>
</dbReference>
<dbReference type="InterPro" id="IPR004167">
    <property type="entry name" value="PSBD"/>
</dbReference>
<accession>A0ABR2X0I0</accession>
<dbReference type="InterPro" id="IPR036625">
    <property type="entry name" value="E3-bd_dom_sf"/>
</dbReference>
<reference evidence="8 9" key="1">
    <citation type="submission" date="2023-04" db="EMBL/GenBank/DDBJ databases">
        <title>Genome of Basidiobolus ranarum AG-B5.</title>
        <authorList>
            <person name="Stajich J.E."/>
            <person name="Carter-House D."/>
            <person name="Gryganskyi A."/>
        </authorList>
    </citation>
    <scope>NUCLEOTIDE SEQUENCE [LARGE SCALE GENOMIC DNA]</scope>
    <source>
        <strain evidence="8 9">AG-B5</strain>
    </source>
</reference>
<sequence length="492" mass="52455">MFSIRSGVFRSLTSSGVARNALRRSFHNSSVSNAVSKLLMPALSPTMTEGTITNWKKNEGDKLEAGEVILEIETDKAQMEIEAQDDGILAKILVPTGTKGVAVNSLIALLAEEGDDISSIDIPSDSPAPKAEKPTAAPTEAPATSQASSTGDRDNYLSPAVAHIVRNNKISDINKVPATGPKGHILKGDVLGFLGLIKVDAPKAQPQVESKAPAASKAPQAPSPNPSAAYEDVPVTNMRRAIASRLSESKSTVPHSYVARDIVVDEISKLRRTLKENNQISVSVNDFIVRATSLALRDVPELNVRYNSAKDSGESIDSIDISIAVATPTGLITPIVKNADQRGLTNISKTVKELAAKARAGKLMPNEYQGGSFSISNLGMYGIGQFTAIINPPQACIMAVGGTKIEVIEDEESSTSSQFSSVVEPNAEPDVFDYLSGEAKFSYNAPVNGSLKTRQVMTVNLSIDDRVVDAAIAGDFLNKFKFYMENPINMIL</sequence>
<dbReference type="InterPro" id="IPR001078">
    <property type="entry name" value="2-oxoacid_DH_actylTfrase"/>
</dbReference>
<dbReference type="PROSITE" id="PS00189">
    <property type="entry name" value="LIPOYL"/>
    <property type="match status" value="1"/>
</dbReference>
<dbReference type="Proteomes" id="UP001479436">
    <property type="component" value="Unassembled WGS sequence"/>
</dbReference>
<dbReference type="Pfam" id="PF00364">
    <property type="entry name" value="Biotin_lipoyl"/>
    <property type="match status" value="1"/>
</dbReference>
<keyword evidence="4" id="KW-0808">Transferase</keyword>
<feature type="compositionally biased region" description="Low complexity" evidence="5">
    <location>
        <begin position="210"/>
        <end position="220"/>
    </location>
</feature>
<dbReference type="EC" id="2.3.1.-" evidence="4"/>
<dbReference type="SUPFAM" id="SSF51230">
    <property type="entry name" value="Single hybrid motif"/>
    <property type="match status" value="1"/>
</dbReference>
<feature type="domain" description="Peripheral subunit-binding (PSBD)" evidence="7">
    <location>
        <begin position="156"/>
        <end position="194"/>
    </location>
</feature>
<comment type="similarity">
    <text evidence="1 4">Belongs to the 2-oxoacid dehydrogenase family.</text>
</comment>
<dbReference type="InterPro" id="IPR045257">
    <property type="entry name" value="E2/Pdx1"/>
</dbReference>
<feature type="region of interest" description="Disordered" evidence="5">
    <location>
        <begin position="118"/>
        <end position="155"/>
    </location>
</feature>
<dbReference type="CDD" id="cd06849">
    <property type="entry name" value="lipoyl_domain"/>
    <property type="match status" value="1"/>
</dbReference>